<accession>Q0FLN9</accession>
<evidence type="ECO:0000256" key="3">
    <source>
        <dbReference type="ARBA" id="ARBA00022638"/>
    </source>
</evidence>
<dbReference type="OrthoDB" id="5327667at2"/>
<dbReference type="STRING" id="314265.R2601_22771"/>
<comment type="similarity">
    <text evidence="6">Belongs to the glycosyl hydrolase 24 family.</text>
</comment>
<keyword evidence="3 6" id="KW-0081">Bacteriolytic enzyme</keyword>
<dbReference type="InterPro" id="IPR051018">
    <property type="entry name" value="Bacteriophage_GH24"/>
</dbReference>
<dbReference type="InterPro" id="IPR023346">
    <property type="entry name" value="Lysozyme-like_dom_sf"/>
</dbReference>
<dbReference type="InterPro" id="IPR034690">
    <property type="entry name" value="Endolysin_T4_type"/>
</dbReference>
<dbReference type="EMBL" id="AATQ01000032">
    <property type="protein sequence ID" value="EAU45059.1"/>
    <property type="molecule type" value="Genomic_DNA"/>
</dbReference>
<evidence type="ECO:0000256" key="4">
    <source>
        <dbReference type="ARBA" id="ARBA00022801"/>
    </source>
</evidence>
<dbReference type="GO" id="GO:0009253">
    <property type="term" value="P:peptidoglycan catabolic process"/>
    <property type="evidence" value="ECO:0007669"/>
    <property type="project" value="InterPro"/>
</dbReference>
<feature type="transmembrane region" description="Helical" evidence="7">
    <location>
        <begin position="20"/>
        <end position="39"/>
    </location>
</feature>
<dbReference type="GO" id="GO:0003796">
    <property type="term" value="F:lysozyme activity"/>
    <property type="evidence" value="ECO:0007669"/>
    <property type="project" value="UniProtKB-EC"/>
</dbReference>
<keyword evidence="5 6" id="KW-0326">Glycosidase</keyword>
<evidence type="ECO:0000256" key="1">
    <source>
        <dbReference type="ARBA" id="ARBA00000632"/>
    </source>
</evidence>
<evidence type="ECO:0000313" key="9">
    <source>
        <dbReference type="Proteomes" id="UP000006230"/>
    </source>
</evidence>
<reference evidence="8 9" key="1">
    <citation type="journal article" date="2010" name="J. Bacteriol.">
        <title>Genome sequences of Pelagibaca bermudensis HTCC2601T and Maritimibacter alkaliphilus HTCC2654T, the type strains of two marine Roseobacter genera.</title>
        <authorList>
            <person name="Thrash J.C."/>
            <person name="Cho J.C."/>
            <person name="Ferriera S."/>
            <person name="Johnson J."/>
            <person name="Vergin K.L."/>
            <person name="Giovannoni S.J."/>
        </authorList>
    </citation>
    <scope>NUCLEOTIDE SEQUENCE [LARGE SCALE GENOMIC DNA]</scope>
    <source>
        <strain evidence="9">DSM 26914 / JCM 13377 / KCTC 12554 / HTCC2601</strain>
    </source>
</reference>
<keyword evidence="7" id="KW-1133">Transmembrane helix</keyword>
<gene>
    <name evidence="8" type="ORF">R2601_22771</name>
</gene>
<dbReference type="Proteomes" id="UP000006230">
    <property type="component" value="Unassembled WGS sequence"/>
</dbReference>
<dbReference type="GO" id="GO:0016998">
    <property type="term" value="P:cell wall macromolecule catabolic process"/>
    <property type="evidence" value="ECO:0007669"/>
    <property type="project" value="InterPro"/>
</dbReference>
<dbReference type="GO" id="GO:0031640">
    <property type="term" value="P:killing of cells of another organism"/>
    <property type="evidence" value="ECO:0007669"/>
    <property type="project" value="UniProtKB-KW"/>
</dbReference>
<dbReference type="GO" id="GO:0042742">
    <property type="term" value="P:defense response to bacterium"/>
    <property type="evidence" value="ECO:0007669"/>
    <property type="project" value="UniProtKB-KW"/>
</dbReference>
<dbReference type="HOGENOM" id="CLU_1057074_0_0_5"/>
<dbReference type="InterPro" id="IPR002196">
    <property type="entry name" value="Glyco_hydro_24"/>
</dbReference>
<keyword evidence="2 6" id="KW-0929">Antimicrobial</keyword>
<keyword evidence="4 6" id="KW-0378">Hydrolase</keyword>
<dbReference type="InterPro" id="IPR023347">
    <property type="entry name" value="Lysozyme_dom_sf"/>
</dbReference>
<evidence type="ECO:0000256" key="5">
    <source>
        <dbReference type="ARBA" id="ARBA00023295"/>
    </source>
</evidence>
<dbReference type="PANTHER" id="PTHR38107">
    <property type="match status" value="1"/>
</dbReference>
<dbReference type="RefSeq" id="WP_007799815.1">
    <property type="nucleotide sequence ID" value="NZ_DS022276.1"/>
</dbReference>
<dbReference type="HAMAP" id="MF_04136">
    <property type="entry name" value="SAR_ENDOLYSIN"/>
    <property type="match status" value="1"/>
</dbReference>
<sequence length="263" mass="28514">MRLIENAGAVARRSHSMWGFYLTGVFLILPDLIWVVAGIDTNPRIWWVAAFAAWIYGMIGRLKDQGIDRTTVRSAPLIGVLALVLVAGGALATGQRAHDPAPVAPAVSQAQAAEAAFLDVAIPLVSKWEGLETEAYRDPVGIWTVCYGETQGVQPGDQYTAEQCAEMLGRRILEYRAGLHRHFTADTRARRLPPTRDAAYSSLAYNVGVSAAGKSTATRRLNAGDVPGGCEALTWWNKAGGRVLRGLVNRRTDERRLCMVGVA</sequence>
<dbReference type="CDD" id="cd16900">
    <property type="entry name" value="endolysin_R21-like"/>
    <property type="match status" value="1"/>
</dbReference>
<evidence type="ECO:0000256" key="7">
    <source>
        <dbReference type="SAM" id="Phobius"/>
    </source>
</evidence>
<keyword evidence="7" id="KW-0472">Membrane</keyword>
<evidence type="ECO:0000313" key="8">
    <source>
        <dbReference type="EMBL" id="EAU45059.1"/>
    </source>
</evidence>
<keyword evidence="7" id="KW-0812">Transmembrane</keyword>
<dbReference type="PANTHER" id="PTHR38107:SF3">
    <property type="entry name" value="LYSOZYME RRRD-RELATED"/>
    <property type="match status" value="1"/>
</dbReference>
<evidence type="ECO:0000256" key="2">
    <source>
        <dbReference type="ARBA" id="ARBA00022529"/>
    </source>
</evidence>
<dbReference type="SUPFAM" id="SSF53955">
    <property type="entry name" value="Lysozyme-like"/>
    <property type="match status" value="1"/>
</dbReference>
<dbReference type="Gene3D" id="1.10.530.40">
    <property type="match status" value="1"/>
</dbReference>
<keyword evidence="9" id="KW-1185">Reference proteome</keyword>
<evidence type="ECO:0000256" key="6">
    <source>
        <dbReference type="RuleBase" id="RU003788"/>
    </source>
</evidence>
<comment type="catalytic activity">
    <reaction evidence="1 6">
        <text>Hydrolysis of (1-&gt;4)-beta-linkages between N-acetylmuramic acid and N-acetyl-D-glucosamine residues in a peptidoglycan and between N-acetyl-D-glucosamine residues in chitodextrins.</text>
        <dbReference type="EC" id="3.2.1.17"/>
    </reaction>
</comment>
<dbReference type="AlphaFoldDB" id="Q0FLN9"/>
<proteinExistence type="inferred from homology"/>
<name>Q0FLN9_SALBH</name>
<feature type="transmembrane region" description="Helical" evidence="7">
    <location>
        <begin position="45"/>
        <end position="62"/>
    </location>
</feature>
<dbReference type="HAMAP" id="MF_04110">
    <property type="entry name" value="ENDOLYSIN_T4"/>
    <property type="match status" value="1"/>
</dbReference>
<organism evidence="8 9">
    <name type="scientific">Salipiger bermudensis (strain DSM 26914 / JCM 13377 / KCTC 12554 / HTCC2601)</name>
    <name type="common">Pelagibaca bermudensis</name>
    <dbReference type="NCBI Taxonomy" id="314265"/>
    <lineage>
        <taxon>Bacteria</taxon>
        <taxon>Pseudomonadati</taxon>
        <taxon>Pseudomonadota</taxon>
        <taxon>Alphaproteobacteria</taxon>
        <taxon>Rhodobacterales</taxon>
        <taxon>Roseobacteraceae</taxon>
        <taxon>Salipiger</taxon>
    </lineage>
</organism>
<feature type="transmembrane region" description="Helical" evidence="7">
    <location>
        <begin position="74"/>
        <end position="92"/>
    </location>
</feature>
<protein>
    <recommendedName>
        <fullName evidence="6">Lysozyme</fullName>
        <ecNumber evidence="6">3.2.1.17</ecNumber>
    </recommendedName>
</protein>
<comment type="caution">
    <text evidence="8">The sequence shown here is derived from an EMBL/GenBank/DDBJ whole genome shotgun (WGS) entry which is preliminary data.</text>
</comment>
<dbReference type="Pfam" id="PF00959">
    <property type="entry name" value="Phage_lysozyme"/>
    <property type="match status" value="1"/>
</dbReference>
<dbReference type="EC" id="3.2.1.17" evidence="6"/>
<dbReference type="InterPro" id="IPR043688">
    <property type="entry name" value="SAR_endolysin-like"/>
</dbReference>
<dbReference type="eggNOG" id="COG3772">
    <property type="taxonomic scope" value="Bacteria"/>
</dbReference>